<dbReference type="Proteomes" id="UP000232688">
    <property type="component" value="Unassembled WGS sequence"/>
</dbReference>
<gene>
    <name evidence="1" type="ORF">RhiirA1_486318</name>
</gene>
<evidence type="ECO:0000313" key="2">
    <source>
        <dbReference type="Proteomes" id="UP000232688"/>
    </source>
</evidence>
<dbReference type="AlphaFoldDB" id="A0A2N0QHC6"/>
<name>A0A2N0QHC6_9GLOM</name>
<protein>
    <submittedName>
        <fullName evidence="1">Uncharacterized protein</fullName>
    </submittedName>
</protein>
<sequence>MAAALPSGDGRRSGTSKATALPLPLVLEGACIEASTVSTGVVVLWEEVITWTLLTGRPEGTVEIRLGAGAEGKVISTFIASSETVRVRLLGAPAVVVGDKGQSPEGVEIIGRGGGGISGLITEGAGGVVMV</sequence>
<dbReference type="VEuPathDB" id="FungiDB:RhiirA1_486318"/>
<proteinExistence type="predicted"/>
<reference evidence="1 2" key="1">
    <citation type="submission" date="2017-10" db="EMBL/GenBank/DDBJ databases">
        <title>Extensive intraspecific genome diversity in a model arbuscular mycorrhizal fungus.</title>
        <authorList>
            <person name="Chen E.C.H."/>
            <person name="Morin E."/>
            <person name="Baudet D."/>
            <person name="Noel J."/>
            <person name="Ndikumana S."/>
            <person name="Charron P."/>
            <person name="St-Onge C."/>
            <person name="Giorgi J."/>
            <person name="Grigoriev I.V."/>
            <person name="Roux C."/>
            <person name="Martin F.M."/>
            <person name="Corradi N."/>
        </authorList>
    </citation>
    <scope>NUCLEOTIDE SEQUENCE [LARGE SCALE GENOMIC DNA]</scope>
    <source>
        <strain evidence="1 2">A1</strain>
    </source>
</reference>
<dbReference type="EMBL" id="LLXH01009973">
    <property type="protein sequence ID" value="PKC50460.1"/>
    <property type="molecule type" value="Genomic_DNA"/>
</dbReference>
<accession>A0A2N0QHC6</accession>
<evidence type="ECO:0000313" key="1">
    <source>
        <dbReference type="EMBL" id="PKC50460.1"/>
    </source>
</evidence>
<reference evidence="1 2" key="2">
    <citation type="submission" date="2017-10" db="EMBL/GenBank/DDBJ databases">
        <title>Genome analyses suggest a sexual origin of heterokaryosis in a supposedly ancient asexual fungus.</title>
        <authorList>
            <person name="Corradi N."/>
            <person name="Sedzielewska K."/>
            <person name="Noel J."/>
            <person name="Charron P."/>
            <person name="Farinelli L."/>
            <person name="Marton T."/>
            <person name="Kruger M."/>
            <person name="Pelin A."/>
            <person name="Brachmann A."/>
            <person name="Corradi N."/>
        </authorList>
    </citation>
    <scope>NUCLEOTIDE SEQUENCE [LARGE SCALE GENOMIC DNA]</scope>
    <source>
        <strain evidence="1 2">A1</strain>
    </source>
</reference>
<organism evidence="1 2">
    <name type="scientific">Rhizophagus irregularis</name>
    <dbReference type="NCBI Taxonomy" id="588596"/>
    <lineage>
        <taxon>Eukaryota</taxon>
        <taxon>Fungi</taxon>
        <taxon>Fungi incertae sedis</taxon>
        <taxon>Mucoromycota</taxon>
        <taxon>Glomeromycotina</taxon>
        <taxon>Glomeromycetes</taxon>
        <taxon>Glomerales</taxon>
        <taxon>Glomeraceae</taxon>
        <taxon>Rhizophagus</taxon>
    </lineage>
</organism>
<comment type="caution">
    <text evidence="1">The sequence shown here is derived from an EMBL/GenBank/DDBJ whole genome shotgun (WGS) entry which is preliminary data.</text>
</comment>